<dbReference type="CDD" id="cd06572">
    <property type="entry name" value="Histidinol_dh"/>
    <property type="match status" value="1"/>
</dbReference>
<feature type="binding site" evidence="8 13">
    <location>
        <position position="435"/>
    </location>
    <ligand>
        <name>Zn(2+)</name>
        <dbReference type="ChEBI" id="CHEBI:29105"/>
    </ligand>
</feature>
<dbReference type="InterPro" id="IPR022695">
    <property type="entry name" value="Histidinol_DH_monofunct"/>
</dbReference>
<dbReference type="PANTHER" id="PTHR21256:SF2">
    <property type="entry name" value="HISTIDINE BIOSYNTHESIS TRIFUNCTIONAL PROTEIN"/>
    <property type="match status" value="1"/>
</dbReference>
<feature type="binding site" evidence="8 11">
    <location>
        <position position="142"/>
    </location>
    <ligand>
        <name>NAD(+)</name>
        <dbReference type="ChEBI" id="CHEBI:57540"/>
    </ligand>
</feature>
<evidence type="ECO:0000256" key="2">
    <source>
        <dbReference type="ARBA" id="ARBA00010178"/>
    </source>
</evidence>
<keyword evidence="8 11" id="KW-0520">NAD</keyword>
<dbReference type="PRINTS" id="PR00083">
    <property type="entry name" value="HOLDHDRGNASE"/>
</dbReference>
<dbReference type="GO" id="GO:0005829">
    <property type="term" value="C:cytosol"/>
    <property type="evidence" value="ECO:0007669"/>
    <property type="project" value="TreeGrafter"/>
</dbReference>
<evidence type="ECO:0000256" key="7">
    <source>
        <dbReference type="ARBA" id="ARBA00049489"/>
    </source>
</evidence>
<proteinExistence type="inferred from homology"/>
<dbReference type="Pfam" id="PF00815">
    <property type="entry name" value="Histidinol_dh"/>
    <property type="match status" value="1"/>
</dbReference>
<accession>A0A2M8QBJ9</accession>
<dbReference type="SUPFAM" id="SSF53720">
    <property type="entry name" value="ALDH-like"/>
    <property type="match status" value="1"/>
</dbReference>
<dbReference type="UniPathway" id="UPA00031">
    <property type="reaction ID" value="UER00014"/>
</dbReference>
<dbReference type="FunFam" id="3.40.50.1980:FF:000001">
    <property type="entry name" value="Histidinol dehydrogenase"/>
    <property type="match status" value="1"/>
</dbReference>
<evidence type="ECO:0000256" key="10">
    <source>
        <dbReference type="PIRSR" id="PIRSR000099-1"/>
    </source>
</evidence>
<evidence type="ECO:0000256" key="6">
    <source>
        <dbReference type="ARBA" id="ARBA00023002"/>
    </source>
</evidence>
<dbReference type="EC" id="1.1.1.23" evidence="3 8"/>
<evidence type="ECO:0000256" key="9">
    <source>
        <dbReference type="PIRNR" id="PIRNR000099"/>
    </source>
</evidence>
<feature type="binding site" evidence="8 12">
    <location>
        <position position="276"/>
    </location>
    <ligand>
        <name>substrate</name>
    </ligand>
</feature>
<feature type="binding site" evidence="8 12">
    <location>
        <position position="343"/>
    </location>
    <ligand>
        <name>substrate</name>
    </ligand>
</feature>
<dbReference type="InterPro" id="IPR001692">
    <property type="entry name" value="Histidinol_DH_CS"/>
</dbReference>
<comment type="pathway">
    <text evidence="8">Amino-acid biosynthesis; L-histidine biosynthesis; L-histidine from 5-phospho-alpha-D-ribose 1-diphosphate: step 9/9.</text>
</comment>
<dbReference type="InterPro" id="IPR016161">
    <property type="entry name" value="Ald_DH/histidinol_DH"/>
</dbReference>
<dbReference type="PROSITE" id="PS00611">
    <property type="entry name" value="HISOL_DEHYDROGENASE"/>
    <property type="match status" value="1"/>
</dbReference>
<dbReference type="EMBL" id="PGTN01000063">
    <property type="protein sequence ID" value="PJF47169.1"/>
    <property type="molecule type" value="Genomic_DNA"/>
</dbReference>
<comment type="catalytic activity">
    <reaction evidence="7 8">
        <text>L-histidinol + 2 NAD(+) + H2O = L-histidine + 2 NADH + 3 H(+)</text>
        <dbReference type="Rhea" id="RHEA:20641"/>
        <dbReference type="ChEBI" id="CHEBI:15377"/>
        <dbReference type="ChEBI" id="CHEBI:15378"/>
        <dbReference type="ChEBI" id="CHEBI:57540"/>
        <dbReference type="ChEBI" id="CHEBI:57595"/>
        <dbReference type="ChEBI" id="CHEBI:57699"/>
        <dbReference type="ChEBI" id="CHEBI:57945"/>
        <dbReference type="EC" id="1.1.1.23"/>
    </reaction>
</comment>
<dbReference type="HAMAP" id="MF_01024">
    <property type="entry name" value="HisD"/>
    <property type="match status" value="1"/>
</dbReference>
<feature type="binding site" evidence="8 12">
    <location>
        <position position="376"/>
    </location>
    <ligand>
        <name>substrate</name>
    </ligand>
</feature>
<gene>
    <name evidence="8 15" type="primary">hisD</name>
    <name evidence="15" type="ORF">CUN48_09965</name>
</gene>
<feature type="binding site" evidence="8 12">
    <location>
        <position position="435"/>
    </location>
    <ligand>
        <name>substrate</name>
    </ligand>
</feature>
<sequence length="447" mass="47682">MLRIMDLDRATEELLRRPPIDEVVVTEGMRRRTIATFGEDLHPEEAVRRILRDVRARGDAALVDWTRRLDGIALSAEQLEVSDADIAAAYDRVDGEVVAAMERAAERIARFHARPVAQSWMMTELGGVLGQLIRPLARVGVYVPAGAAPLPSSLLMTAVVARQAGVEEVIVCSPPQQGSLLPHPLVLVAADIAEVDAVYAVGGAQAVGAMAYGTETIARVDKVCGPGNTFVVLAKRQVYGVVGIDSLPGPTETVIVADESANPAWVAADMMAQAEHTAGMALLLTPSRSLAKAVNIHLQSQIADLPEPNRTDVCDSFAQRSGAVITEDLLEAVALADDFAPEHLCLSVRDPWAWVDKIRNAGGVFVGEHSYEVLGDYVAGPSHVMPTGGTARFAPPLNVLDFMRVMNVIALDEATARQLAPVAVKLAEAEGLHAHAHAVKQRGRADG</sequence>
<evidence type="ECO:0000313" key="15">
    <source>
        <dbReference type="EMBL" id="PJF47169.1"/>
    </source>
</evidence>
<comment type="caution">
    <text evidence="15">The sequence shown here is derived from an EMBL/GenBank/DDBJ whole genome shotgun (WGS) entry which is preliminary data.</text>
</comment>
<comment type="cofactor">
    <cofactor evidence="8 13">
        <name>Zn(2+)</name>
        <dbReference type="ChEBI" id="CHEBI:29105"/>
    </cofactor>
    <text evidence="8 13">Binds 1 zinc ion per subunit.</text>
</comment>
<feature type="active site" description="Proton acceptor" evidence="8 10">
    <location>
        <position position="343"/>
    </location>
</feature>
<evidence type="ECO:0000256" key="1">
    <source>
        <dbReference type="ARBA" id="ARBA00003850"/>
    </source>
</evidence>
<feature type="binding site" evidence="8 13">
    <location>
        <position position="273"/>
    </location>
    <ligand>
        <name>Zn(2+)</name>
        <dbReference type="ChEBI" id="CHEBI:29105"/>
    </ligand>
</feature>
<dbReference type="Gene3D" id="1.20.5.1300">
    <property type="match status" value="1"/>
</dbReference>
<feature type="binding site" evidence="8 13">
    <location>
        <position position="376"/>
    </location>
    <ligand>
        <name>Zn(2+)</name>
        <dbReference type="ChEBI" id="CHEBI:29105"/>
    </ligand>
</feature>
<feature type="binding site" evidence="8 12">
    <location>
        <position position="251"/>
    </location>
    <ligand>
        <name>substrate</name>
    </ligand>
</feature>
<keyword evidence="6 8" id="KW-0560">Oxidoreductase</keyword>
<evidence type="ECO:0000256" key="3">
    <source>
        <dbReference type="ARBA" id="ARBA00012965"/>
    </source>
</evidence>
<keyword evidence="8" id="KW-0368">Histidine biosynthesis</keyword>
<reference evidence="15 16" key="1">
    <citation type="submission" date="2017-11" db="EMBL/GenBank/DDBJ databases">
        <title>Evolution of Phototrophy in the Chloroflexi Phylum Driven by Horizontal Gene Transfer.</title>
        <authorList>
            <person name="Ward L.M."/>
            <person name="Hemp J."/>
            <person name="Shih P.M."/>
            <person name="Mcglynn S.E."/>
            <person name="Fischer W."/>
        </authorList>
    </citation>
    <scope>NUCLEOTIDE SEQUENCE [LARGE SCALE GENOMIC DNA]</scope>
    <source>
        <strain evidence="15">JP3_7</strain>
    </source>
</reference>
<feature type="binding site" evidence="8 12">
    <location>
        <position position="430"/>
    </location>
    <ligand>
        <name>substrate</name>
    </ligand>
</feature>
<evidence type="ECO:0000256" key="14">
    <source>
        <dbReference type="RuleBase" id="RU004175"/>
    </source>
</evidence>
<dbReference type="NCBIfam" id="TIGR00069">
    <property type="entry name" value="hisD"/>
    <property type="match status" value="1"/>
</dbReference>
<evidence type="ECO:0000256" key="5">
    <source>
        <dbReference type="ARBA" id="ARBA00022833"/>
    </source>
</evidence>
<dbReference type="GO" id="GO:0051287">
    <property type="term" value="F:NAD binding"/>
    <property type="evidence" value="ECO:0007669"/>
    <property type="project" value="InterPro"/>
</dbReference>
<dbReference type="GO" id="GO:0000105">
    <property type="term" value="P:L-histidine biosynthetic process"/>
    <property type="evidence" value="ECO:0007669"/>
    <property type="project" value="UniProtKB-UniRule"/>
</dbReference>
<feature type="active site" description="Proton acceptor" evidence="8 10">
    <location>
        <position position="342"/>
    </location>
</feature>
<dbReference type="GO" id="GO:0004399">
    <property type="term" value="F:histidinol dehydrogenase activity"/>
    <property type="evidence" value="ECO:0007669"/>
    <property type="project" value="UniProtKB-UniRule"/>
</dbReference>
<evidence type="ECO:0000256" key="12">
    <source>
        <dbReference type="PIRSR" id="PIRSR000099-3"/>
    </source>
</evidence>
<feature type="binding site" evidence="8 12">
    <location>
        <position position="273"/>
    </location>
    <ligand>
        <name>substrate</name>
    </ligand>
</feature>
<comment type="similarity">
    <text evidence="2 8 9 14">Belongs to the histidinol dehydrogenase family.</text>
</comment>
<dbReference type="PIRSF" id="PIRSF000099">
    <property type="entry name" value="Histidinol_dh"/>
    <property type="match status" value="1"/>
</dbReference>
<keyword evidence="4 8" id="KW-0479">Metal-binding</keyword>
<dbReference type="GO" id="GO:0008270">
    <property type="term" value="F:zinc ion binding"/>
    <property type="evidence" value="ECO:0007669"/>
    <property type="project" value="UniProtKB-UniRule"/>
</dbReference>
<evidence type="ECO:0000256" key="8">
    <source>
        <dbReference type="HAMAP-Rule" id="MF_01024"/>
    </source>
</evidence>
<dbReference type="Gene3D" id="3.40.50.1980">
    <property type="entry name" value="Nitrogenase molybdenum iron protein domain"/>
    <property type="match status" value="2"/>
</dbReference>
<feature type="binding site" evidence="8 11">
    <location>
        <position position="228"/>
    </location>
    <ligand>
        <name>NAD(+)</name>
        <dbReference type="ChEBI" id="CHEBI:57540"/>
    </ligand>
</feature>
<dbReference type="AlphaFoldDB" id="A0A2M8QBJ9"/>
<feature type="binding site" evidence="8 13">
    <location>
        <position position="276"/>
    </location>
    <ligand>
        <name>Zn(2+)</name>
        <dbReference type="ChEBI" id="CHEBI:29105"/>
    </ligand>
</feature>
<name>A0A2M8QBJ9_9CHLR</name>
<evidence type="ECO:0000313" key="16">
    <source>
        <dbReference type="Proteomes" id="UP000230790"/>
    </source>
</evidence>
<dbReference type="Proteomes" id="UP000230790">
    <property type="component" value="Unassembled WGS sequence"/>
</dbReference>
<comment type="function">
    <text evidence="1 8">Catalyzes the sequential NAD-dependent oxidations of L-histidinol to L-histidinaldehyde and then to L-histidine.</text>
</comment>
<keyword evidence="8" id="KW-0028">Amino-acid biosynthesis</keyword>
<feature type="binding site" evidence="8 11">
    <location>
        <position position="205"/>
    </location>
    <ligand>
        <name>NAD(+)</name>
        <dbReference type="ChEBI" id="CHEBI:57540"/>
    </ligand>
</feature>
<evidence type="ECO:0000256" key="11">
    <source>
        <dbReference type="PIRSR" id="PIRSR000099-2"/>
    </source>
</evidence>
<protein>
    <recommendedName>
        <fullName evidence="3 8">Histidinol dehydrogenase</fullName>
        <shortName evidence="8">HDH</shortName>
        <ecNumber evidence="3 8">1.1.1.23</ecNumber>
    </recommendedName>
</protein>
<keyword evidence="5 8" id="KW-0862">Zinc</keyword>
<dbReference type="PANTHER" id="PTHR21256">
    <property type="entry name" value="HISTIDINOL DEHYDROGENASE HDH"/>
    <property type="match status" value="1"/>
</dbReference>
<dbReference type="InterPro" id="IPR012131">
    <property type="entry name" value="Hstdl_DH"/>
</dbReference>
<evidence type="ECO:0000256" key="4">
    <source>
        <dbReference type="ARBA" id="ARBA00022723"/>
    </source>
</evidence>
<evidence type="ECO:0000256" key="13">
    <source>
        <dbReference type="PIRSR" id="PIRSR000099-4"/>
    </source>
</evidence>
<organism evidence="15 16">
    <name type="scientific">Candidatus Thermofonsia Clade 3 bacterium</name>
    <dbReference type="NCBI Taxonomy" id="2364212"/>
    <lineage>
        <taxon>Bacteria</taxon>
        <taxon>Bacillati</taxon>
        <taxon>Chloroflexota</taxon>
        <taxon>Candidatus Thermofontia</taxon>
        <taxon>Candidatus Thermofonsia Clade 3</taxon>
    </lineage>
</organism>